<dbReference type="EMBL" id="LNYL01000051">
    <property type="protein sequence ID" value="KTD24136.1"/>
    <property type="molecule type" value="Genomic_DNA"/>
</dbReference>
<dbReference type="Pfam" id="PF16822">
    <property type="entry name" value="ALGX"/>
    <property type="match status" value="1"/>
</dbReference>
<evidence type="ECO:0000256" key="2">
    <source>
        <dbReference type="ARBA" id="ARBA00005182"/>
    </source>
</evidence>
<evidence type="ECO:0000256" key="6">
    <source>
        <dbReference type="ARBA" id="ARBA00022841"/>
    </source>
</evidence>
<feature type="domain" description="AlgX/AlgJ SGNH hydrolase-like" evidence="7">
    <location>
        <begin position="119"/>
        <end position="273"/>
    </location>
</feature>
<keyword evidence="3" id="KW-0808">Transferase</keyword>
<reference evidence="8 9" key="1">
    <citation type="submission" date="2015-11" db="EMBL/GenBank/DDBJ databases">
        <title>Genomic analysis of 38 Legionella species identifies large and diverse effector repertoires.</title>
        <authorList>
            <person name="Burstein D."/>
            <person name="Amaro F."/>
            <person name="Zusman T."/>
            <person name="Lifshitz Z."/>
            <person name="Cohen O."/>
            <person name="Gilbert J.A."/>
            <person name="Pupko T."/>
            <person name="Shuman H.A."/>
            <person name="Segal G."/>
        </authorList>
    </citation>
    <scope>NUCLEOTIDE SEQUENCE [LARGE SCALE GENOMIC DNA]</scope>
    <source>
        <strain evidence="8 9">PX-1-G2-E2</strain>
    </source>
</reference>
<evidence type="ECO:0000313" key="9">
    <source>
        <dbReference type="Proteomes" id="UP000054908"/>
    </source>
</evidence>
<evidence type="ECO:0000256" key="1">
    <source>
        <dbReference type="ARBA" id="ARBA00004418"/>
    </source>
</evidence>
<gene>
    <name evidence="8" type="ORF">Lmac_3009</name>
</gene>
<dbReference type="InterPro" id="IPR031811">
    <property type="entry name" value="ALGX/ALGJ_SGNH-like"/>
</dbReference>
<protein>
    <recommendedName>
        <fullName evidence="7">AlgX/AlgJ SGNH hydrolase-like domain-containing protein</fullName>
    </recommendedName>
</protein>
<evidence type="ECO:0000256" key="5">
    <source>
        <dbReference type="ARBA" id="ARBA00022764"/>
    </source>
</evidence>
<comment type="pathway">
    <text evidence="2">Glycan biosynthesis; alginate biosynthesis.</text>
</comment>
<dbReference type="GO" id="GO:0042597">
    <property type="term" value="C:periplasmic space"/>
    <property type="evidence" value="ECO:0007669"/>
    <property type="project" value="UniProtKB-SubCell"/>
</dbReference>
<dbReference type="AlphaFoldDB" id="A0A0W0VVQ9"/>
<keyword evidence="5" id="KW-0574">Periplasm</keyword>
<evidence type="ECO:0000259" key="7">
    <source>
        <dbReference type="Pfam" id="PF16822"/>
    </source>
</evidence>
<dbReference type="GO" id="GO:0016740">
    <property type="term" value="F:transferase activity"/>
    <property type="evidence" value="ECO:0007669"/>
    <property type="project" value="UniProtKB-KW"/>
</dbReference>
<dbReference type="OrthoDB" id="5657156at2"/>
<keyword evidence="6" id="KW-0016">Alginate biosynthesis</keyword>
<name>A0A0W0VVQ9_9GAMM</name>
<accession>A0A0W0VVQ9</accession>
<dbReference type="GO" id="GO:0042121">
    <property type="term" value="P:alginic acid biosynthetic process"/>
    <property type="evidence" value="ECO:0007669"/>
    <property type="project" value="UniProtKB-UniPathway"/>
</dbReference>
<evidence type="ECO:0000256" key="4">
    <source>
        <dbReference type="ARBA" id="ARBA00022729"/>
    </source>
</evidence>
<dbReference type="RefSeq" id="WP_058453676.1">
    <property type="nucleotide sequence ID" value="NZ_CAAAIB010000001.1"/>
</dbReference>
<keyword evidence="4" id="KW-0732">Signal</keyword>
<keyword evidence="9" id="KW-1185">Reference proteome</keyword>
<comment type="subcellular location">
    <subcellularLocation>
        <location evidence="1">Periplasm</location>
    </subcellularLocation>
</comment>
<dbReference type="UniPathway" id="UPA00286"/>
<comment type="caution">
    <text evidence="8">The sequence shown here is derived from an EMBL/GenBank/DDBJ whole genome shotgun (WGS) entry which is preliminary data.</text>
</comment>
<proteinExistence type="predicted"/>
<evidence type="ECO:0000313" key="8">
    <source>
        <dbReference type="EMBL" id="KTD24136.1"/>
    </source>
</evidence>
<dbReference type="Proteomes" id="UP000054908">
    <property type="component" value="Unassembled WGS sequence"/>
</dbReference>
<dbReference type="STRING" id="466.Lmac_3009"/>
<organism evidence="8 9">
    <name type="scientific">Legionella maceachernii</name>
    <dbReference type="NCBI Taxonomy" id="466"/>
    <lineage>
        <taxon>Bacteria</taxon>
        <taxon>Pseudomonadati</taxon>
        <taxon>Pseudomonadota</taxon>
        <taxon>Gammaproteobacteria</taxon>
        <taxon>Legionellales</taxon>
        <taxon>Legionellaceae</taxon>
        <taxon>Legionella</taxon>
    </lineage>
</organism>
<dbReference type="PATRIC" id="fig|466.6.peg.3223"/>
<sequence>MRKILTLFYGAVFVGLLALPALQYFFQFTQEGLLYGYVEPKASLAEGEKLSWFKRTSQQHWEEQFNEHVGFRAFLIKVFNELTFRVFSEAPRMSIYSTTQHGLYSTMSINSLNDEYINREKLTQNYISLAKKLKELQQLLEAKGIRLQVVISSSKAYVHAQDLGKNFLAYPHGDIYSKTANLGHELEVLGVNVVDSAPLLRQFNEETSIETHPNSGLHWNYYAGCVVAKTLLQEVKKTMPDITQIDCGNPTYKEPQWVDVDGLLLLNLLSKAHLNKPSPYPSPSAISSTPFKPKVLMVGDSFMDQITYALDQAKIYSKLILSSYFMTRQKSIVDNHPSSKSAKQIQERVIKDALNSHLVILQMVDYNVPRYGYGFVEAMLEELKRKS</sequence>
<evidence type="ECO:0000256" key="3">
    <source>
        <dbReference type="ARBA" id="ARBA00022679"/>
    </source>
</evidence>